<feature type="transmembrane region" description="Helical" evidence="7">
    <location>
        <begin position="32"/>
        <end position="57"/>
    </location>
</feature>
<dbReference type="Gene3D" id="1.10.3470.10">
    <property type="entry name" value="ABC transporter involved in vitamin B12 uptake, BtuC"/>
    <property type="match status" value="1"/>
</dbReference>
<dbReference type="SUPFAM" id="SSF81345">
    <property type="entry name" value="ABC transporter involved in vitamin B12 uptake, BtuC"/>
    <property type="match status" value="1"/>
</dbReference>
<dbReference type="Proteomes" id="UP000254802">
    <property type="component" value="Unassembled WGS sequence"/>
</dbReference>
<dbReference type="PANTHER" id="PTHR30477:SF24">
    <property type="entry name" value="IRON TRANSPORT SYSTEM MEMBRANE PROTEIN HI_0359-RELATED"/>
    <property type="match status" value="1"/>
</dbReference>
<keyword evidence="4 7" id="KW-1133">Transmembrane helix</keyword>
<reference evidence="8 9" key="1">
    <citation type="submission" date="2018-06" db="EMBL/GenBank/DDBJ databases">
        <authorList>
            <consortium name="Pathogen Informatics"/>
            <person name="Doyle S."/>
        </authorList>
    </citation>
    <scope>NUCLEOTIDE SEQUENCE [LARGE SCALE GENOMIC DNA]</scope>
    <source>
        <strain evidence="8 9">NCTC10638</strain>
    </source>
</reference>
<evidence type="ECO:0000256" key="1">
    <source>
        <dbReference type="ARBA" id="ARBA00004141"/>
    </source>
</evidence>
<evidence type="ECO:0000256" key="3">
    <source>
        <dbReference type="ARBA" id="ARBA00022692"/>
    </source>
</evidence>
<dbReference type="InterPro" id="IPR001626">
    <property type="entry name" value="ABC_TroCD"/>
</dbReference>
<evidence type="ECO:0000256" key="6">
    <source>
        <dbReference type="RuleBase" id="RU003943"/>
    </source>
</evidence>
<dbReference type="InterPro" id="IPR037294">
    <property type="entry name" value="ABC_BtuC-like"/>
</dbReference>
<dbReference type="PANTHER" id="PTHR30477">
    <property type="entry name" value="ABC-TRANSPORTER METAL-BINDING PROTEIN"/>
    <property type="match status" value="1"/>
</dbReference>
<sequence length="65" mass="7075">MVAKRKDFLLYCFDVNQAKVAGLPVRLLHYGLLSLLALTIISAMQVVGVILVVAMLITRGSLLTC</sequence>
<comment type="subcellular location">
    <subcellularLocation>
        <location evidence="6">Cell membrane</location>
        <topology evidence="6">Multi-pass membrane protein</topology>
    </subcellularLocation>
    <subcellularLocation>
        <location evidence="1">Membrane</location>
        <topology evidence="1">Multi-pass membrane protein</topology>
    </subcellularLocation>
</comment>
<accession>A0A378MW25</accession>
<evidence type="ECO:0000313" key="8">
    <source>
        <dbReference type="EMBL" id="STY60422.1"/>
    </source>
</evidence>
<keyword evidence="6" id="KW-0813">Transport</keyword>
<dbReference type="AlphaFoldDB" id="A0A378MW25"/>
<dbReference type="EMBL" id="UGPN01000002">
    <property type="protein sequence ID" value="STY60422.1"/>
    <property type="molecule type" value="Genomic_DNA"/>
</dbReference>
<dbReference type="Pfam" id="PF00950">
    <property type="entry name" value="ABC-3"/>
    <property type="match status" value="1"/>
</dbReference>
<evidence type="ECO:0000256" key="5">
    <source>
        <dbReference type="ARBA" id="ARBA00023136"/>
    </source>
</evidence>
<dbReference type="GO" id="GO:0043190">
    <property type="term" value="C:ATP-binding cassette (ABC) transporter complex"/>
    <property type="evidence" value="ECO:0007669"/>
    <property type="project" value="InterPro"/>
</dbReference>
<keyword evidence="3 6" id="KW-0812">Transmembrane</keyword>
<gene>
    <name evidence="8" type="primary">mntB_4</name>
    <name evidence="8" type="ORF">NCTC10638_01625</name>
</gene>
<evidence type="ECO:0000256" key="7">
    <source>
        <dbReference type="SAM" id="Phobius"/>
    </source>
</evidence>
<name>A0A378MW25_MANHA</name>
<keyword evidence="5 7" id="KW-0472">Membrane</keyword>
<proteinExistence type="inferred from homology"/>
<evidence type="ECO:0000256" key="2">
    <source>
        <dbReference type="ARBA" id="ARBA00008034"/>
    </source>
</evidence>
<dbReference type="GO" id="GO:0055085">
    <property type="term" value="P:transmembrane transport"/>
    <property type="evidence" value="ECO:0007669"/>
    <property type="project" value="InterPro"/>
</dbReference>
<organism evidence="8 9">
    <name type="scientific">Mannheimia haemolytica</name>
    <name type="common">Pasteurella haemolytica</name>
    <dbReference type="NCBI Taxonomy" id="75985"/>
    <lineage>
        <taxon>Bacteria</taxon>
        <taxon>Pseudomonadati</taxon>
        <taxon>Pseudomonadota</taxon>
        <taxon>Gammaproteobacteria</taxon>
        <taxon>Pasteurellales</taxon>
        <taxon>Pasteurellaceae</taxon>
        <taxon>Mannheimia</taxon>
    </lineage>
</organism>
<evidence type="ECO:0000313" key="9">
    <source>
        <dbReference type="Proteomes" id="UP000254802"/>
    </source>
</evidence>
<protein>
    <submittedName>
        <fullName evidence="8">Manganese transport system membrane protein mntB</fullName>
    </submittedName>
</protein>
<evidence type="ECO:0000256" key="4">
    <source>
        <dbReference type="ARBA" id="ARBA00022989"/>
    </source>
</evidence>
<dbReference type="GO" id="GO:0010043">
    <property type="term" value="P:response to zinc ion"/>
    <property type="evidence" value="ECO:0007669"/>
    <property type="project" value="TreeGrafter"/>
</dbReference>
<comment type="similarity">
    <text evidence="2 6">Belongs to the ABC-3 integral membrane protein family.</text>
</comment>